<feature type="domain" description="Glycoside-hydrolase family GH114 TIM-barrel" evidence="1">
    <location>
        <begin position="63"/>
        <end position="295"/>
    </location>
</feature>
<dbReference type="SUPFAM" id="SSF51445">
    <property type="entry name" value="(Trans)glycosidases"/>
    <property type="match status" value="1"/>
</dbReference>
<dbReference type="Gene3D" id="3.20.20.70">
    <property type="entry name" value="Aldolase class I"/>
    <property type="match status" value="1"/>
</dbReference>
<comment type="caution">
    <text evidence="2">The sequence shown here is derived from an EMBL/GenBank/DDBJ whole genome shotgun (WGS) entry which is preliminary data.</text>
</comment>
<dbReference type="InterPro" id="IPR017853">
    <property type="entry name" value="GH"/>
</dbReference>
<keyword evidence="3" id="KW-1185">Reference proteome</keyword>
<dbReference type="InterPro" id="IPR004352">
    <property type="entry name" value="GH114_TIM-barrel"/>
</dbReference>
<accession>A0A1E3G574</accession>
<dbReference type="Pfam" id="PF03537">
    <property type="entry name" value="Glyco_hydro_114"/>
    <property type="match status" value="1"/>
</dbReference>
<dbReference type="PRINTS" id="PR01545">
    <property type="entry name" value="THEMAYE10DUF"/>
</dbReference>
<dbReference type="PANTHER" id="PTHR35882">
    <property type="entry name" value="PELA"/>
    <property type="match status" value="1"/>
</dbReference>
<organism evidence="2 3">
    <name type="scientific">Fervidobacterium thailandense</name>
    <dbReference type="NCBI Taxonomy" id="1008305"/>
    <lineage>
        <taxon>Bacteria</taxon>
        <taxon>Thermotogati</taxon>
        <taxon>Thermotogota</taxon>
        <taxon>Thermotogae</taxon>
        <taxon>Thermotogales</taxon>
        <taxon>Fervidobacteriaceae</taxon>
        <taxon>Fervidobacterium</taxon>
    </lineage>
</organism>
<dbReference type="EMBL" id="LWAF01000001">
    <property type="protein sequence ID" value="ODN31292.1"/>
    <property type="molecule type" value="Genomic_DNA"/>
</dbReference>
<evidence type="ECO:0000313" key="3">
    <source>
        <dbReference type="Proteomes" id="UP000094570"/>
    </source>
</evidence>
<evidence type="ECO:0000259" key="1">
    <source>
        <dbReference type="Pfam" id="PF03537"/>
    </source>
</evidence>
<dbReference type="STRING" id="1008305.A4H02_00495"/>
<dbReference type="InterPro" id="IPR016062">
    <property type="entry name" value="TM1410-rel"/>
</dbReference>
<evidence type="ECO:0000313" key="2">
    <source>
        <dbReference type="EMBL" id="ODN31292.1"/>
    </source>
</evidence>
<gene>
    <name evidence="2" type="ORF">A4H02_00495</name>
</gene>
<sequence>MVKILDRSVFLLCIVLIFALFSRTSVGLMLLNITVVQQEWLLFLNGPKLEDIARTNVTPVIIDYSRDGSESKEFTREDIEPLKRMSNGKTREVLAYVNVGIAERWRWYWSFLPSTLLYGPLEGWEGEYYIKFWTDEWISTLEKYVEKIVGAGFDGIMFDWVNVYYSKSLQKYSKLSESQLRELMAETLRSIVNKFPNLVYAFVNGEDILNLYPDLRSKVKYVVVEDLFFNNNQLAIETKAFKDRLEKLLRLKEHGISVLSVEYVDNGNPFDEENAKRIKSYIEQAKLYGFKYYVASVDRKLNEINIPRIRAG</sequence>
<dbReference type="Proteomes" id="UP000094570">
    <property type="component" value="Unassembled WGS sequence"/>
</dbReference>
<dbReference type="AlphaFoldDB" id="A0A1E3G574"/>
<dbReference type="RefSeq" id="WP_069292204.1">
    <property type="nucleotide sequence ID" value="NZ_CP140110.1"/>
</dbReference>
<protein>
    <recommendedName>
        <fullName evidence="1">Glycoside-hydrolase family GH114 TIM-barrel domain-containing protein</fullName>
    </recommendedName>
</protein>
<dbReference type="PANTHER" id="PTHR35882:SF2">
    <property type="entry name" value="PELA"/>
    <property type="match status" value="1"/>
</dbReference>
<proteinExistence type="predicted"/>
<reference evidence="3" key="1">
    <citation type="submission" date="2016-04" db="EMBL/GenBank/DDBJ databases">
        <title>The genome sequence project of a novel Fervidobacterium isolate from a hot spring in Thailand.</title>
        <authorList>
            <person name="Gonzalez J.M."/>
            <person name="Cuecas A."/>
            <person name="Kanoksilapatham W."/>
        </authorList>
    </citation>
    <scope>NUCLEOTIDE SEQUENCE [LARGE SCALE GENOMIC DNA]</scope>
    <source>
        <strain evidence="3">FC2004</strain>
    </source>
</reference>
<dbReference type="OrthoDB" id="30037at2"/>
<dbReference type="InterPro" id="IPR013785">
    <property type="entry name" value="Aldolase_TIM"/>
</dbReference>
<name>A0A1E3G574_9BACT</name>